<keyword evidence="3" id="KW-1185">Reference proteome</keyword>
<dbReference type="InterPro" id="IPR002347">
    <property type="entry name" value="SDR_fam"/>
</dbReference>
<dbReference type="PANTHER" id="PTHR43157">
    <property type="entry name" value="PHOSPHATIDYLINOSITOL-GLYCAN BIOSYNTHESIS CLASS F PROTEIN-RELATED"/>
    <property type="match status" value="1"/>
</dbReference>
<name>A0A2P6NN59_9EUKA</name>
<sequence>MILQIRVVARHDTSGLKTFATCRCSYLEGWLRENRVSSQWWTSSTPEKYNTCIPNAMTLSRRQNNRNQKHIMGAAQSVEPVDLKGKVAIITGANTGIGLITAKEIAKMGAHVIVASRDPERSLAAVEKLKEESGSQQIEFLQLDLASFASVRDFAKAFHEKNLPLHILVNNAGVMALPQRQTTKDGLEMQMGINHFGHFLLTNLLLDDLKKSAPSRIVNVSSEGHKMAKMNLEDINCEKPGSYGPWRVYGNSKLSNILFAMQLQKQFDQEKVDVSAWSLHPGTIRTELGRNLEGITGYLNRTIGPLFLKTPEQGALTSIFCAVRPEALQSRGKYMSNCREAGTWHANEELAEKLWKLSEDITGLKG</sequence>
<dbReference type="GO" id="GO:0016491">
    <property type="term" value="F:oxidoreductase activity"/>
    <property type="evidence" value="ECO:0007669"/>
    <property type="project" value="UniProtKB-KW"/>
</dbReference>
<dbReference type="Pfam" id="PF00106">
    <property type="entry name" value="adh_short"/>
    <property type="match status" value="1"/>
</dbReference>
<dbReference type="EMBL" id="MDYQ01000045">
    <property type="protein sequence ID" value="PRP85403.1"/>
    <property type="molecule type" value="Genomic_DNA"/>
</dbReference>
<organism evidence="2 3">
    <name type="scientific">Planoprotostelium fungivorum</name>
    <dbReference type="NCBI Taxonomy" id="1890364"/>
    <lineage>
        <taxon>Eukaryota</taxon>
        <taxon>Amoebozoa</taxon>
        <taxon>Evosea</taxon>
        <taxon>Variosea</taxon>
        <taxon>Cavosteliida</taxon>
        <taxon>Cavosteliaceae</taxon>
        <taxon>Planoprotostelium</taxon>
    </lineage>
</organism>
<comment type="caution">
    <text evidence="2">The sequence shown here is derived from an EMBL/GenBank/DDBJ whole genome shotgun (WGS) entry which is preliminary data.</text>
</comment>
<dbReference type="OrthoDB" id="25491at2759"/>
<dbReference type="PANTHER" id="PTHR43157:SF31">
    <property type="entry name" value="PHOSPHATIDYLINOSITOL-GLYCAN BIOSYNTHESIS CLASS F PROTEIN"/>
    <property type="match status" value="1"/>
</dbReference>
<dbReference type="STRING" id="1890364.A0A2P6NN59"/>
<dbReference type="CDD" id="cd05327">
    <property type="entry name" value="retinol-DH_like_SDR_c_like"/>
    <property type="match status" value="1"/>
</dbReference>
<keyword evidence="1" id="KW-0560">Oxidoreductase</keyword>
<evidence type="ECO:0000256" key="1">
    <source>
        <dbReference type="ARBA" id="ARBA00023002"/>
    </source>
</evidence>
<dbReference type="FunCoup" id="A0A2P6NN59">
    <property type="interactions" value="76"/>
</dbReference>
<dbReference type="AlphaFoldDB" id="A0A2P6NN59"/>
<proteinExistence type="predicted"/>
<dbReference type="InParanoid" id="A0A2P6NN59"/>
<dbReference type="PRINTS" id="PR00081">
    <property type="entry name" value="GDHRDH"/>
</dbReference>
<dbReference type="Gene3D" id="3.40.50.720">
    <property type="entry name" value="NAD(P)-binding Rossmann-like Domain"/>
    <property type="match status" value="1"/>
</dbReference>
<gene>
    <name evidence="2" type="ORF">PROFUN_06949</name>
</gene>
<dbReference type="InterPro" id="IPR036291">
    <property type="entry name" value="NAD(P)-bd_dom_sf"/>
</dbReference>
<accession>A0A2P6NN59</accession>
<protein>
    <submittedName>
        <fullName evidence="2">Uncharacterized protein</fullName>
    </submittedName>
</protein>
<evidence type="ECO:0000313" key="3">
    <source>
        <dbReference type="Proteomes" id="UP000241769"/>
    </source>
</evidence>
<dbReference type="Proteomes" id="UP000241769">
    <property type="component" value="Unassembled WGS sequence"/>
</dbReference>
<evidence type="ECO:0000313" key="2">
    <source>
        <dbReference type="EMBL" id="PRP85403.1"/>
    </source>
</evidence>
<reference evidence="2 3" key="1">
    <citation type="journal article" date="2018" name="Genome Biol. Evol.">
        <title>Multiple Roots of Fruiting Body Formation in Amoebozoa.</title>
        <authorList>
            <person name="Hillmann F."/>
            <person name="Forbes G."/>
            <person name="Novohradska S."/>
            <person name="Ferling I."/>
            <person name="Riege K."/>
            <person name="Groth M."/>
            <person name="Westermann M."/>
            <person name="Marz M."/>
            <person name="Spaller T."/>
            <person name="Winckler T."/>
            <person name="Schaap P."/>
            <person name="Glockner G."/>
        </authorList>
    </citation>
    <scope>NUCLEOTIDE SEQUENCE [LARGE SCALE GENOMIC DNA]</scope>
    <source>
        <strain evidence="2 3">Jena</strain>
    </source>
</reference>
<dbReference type="SUPFAM" id="SSF51735">
    <property type="entry name" value="NAD(P)-binding Rossmann-fold domains"/>
    <property type="match status" value="1"/>
</dbReference>